<dbReference type="InterPro" id="IPR048228">
    <property type="entry name" value="HelD_bacillota"/>
</dbReference>
<dbReference type="InterPro" id="IPR027417">
    <property type="entry name" value="P-loop_NTPase"/>
</dbReference>
<dbReference type="InterPro" id="IPR027785">
    <property type="entry name" value="UvrD-like_helicase_C"/>
</dbReference>
<dbReference type="Proteomes" id="UP000018949">
    <property type="component" value="Unassembled WGS sequence"/>
</dbReference>
<evidence type="ECO:0000256" key="4">
    <source>
        <dbReference type="ARBA" id="ARBA00022840"/>
    </source>
</evidence>
<accession>W4RRC1</accession>
<reference evidence="7 8" key="1">
    <citation type="submission" date="2013-12" db="EMBL/GenBank/DDBJ databases">
        <title>NBRP : Genome information of microbial organism related human and environment.</title>
        <authorList>
            <person name="Hattori M."/>
            <person name="Oshima K."/>
            <person name="Inaba H."/>
            <person name="Suda W."/>
            <person name="Sakamoto M."/>
            <person name="Iino T."/>
            <person name="Kitahara M."/>
            <person name="Oshida Y."/>
            <person name="Iida T."/>
            <person name="Kudo T."/>
            <person name="Itoh T."/>
            <person name="Ahmed I."/>
            <person name="Ohkuma M."/>
        </authorList>
    </citation>
    <scope>NUCLEOTIDE SEQUENCE [LARGE SCALE GENOMIC DNA]</scope>
    <source>
        <strain evidence="7 8">JCM 21738</strain>
    </source>
</reference>
<dbReference type="EMBL" id="BAUW01000037">
    <property type="protein sequence ID" value="GAE46164.1"/>
    <property type="molecule type" value="Genomic_DNA"/>
</dbReference>
<dbReference type="InterPro" id="IPR014016">
    <property type="entry name" value="UvrD-like_ATP-bd"/>
</dbReference>
<sequence length="775" mass="89248">MEENQLRDLELEQKRVDSTIEEIDKKAAKWNESSSDVGSDALQIRKTFWEDVTVNFDEADDVAETFTSIKQQAALLSERERTQSQMVKQLQTLSRLRFSPYFGRVDFKEDGENVAERIYLGIATLMDEQEENFLIYDWRAPISGLYYDYSPGPAQYKTETEVIEGSMELKRQFVIKGGKIKAMFETGVTIGDEMLQEVLGNNADTQMKTIVATIQKEQNQIIRNDSSSLVVVQGVAGSGKTSAAMQRVAYLLYKYRNIITSENIMLFSPNPLFNSYVATVLPELGEENMQQATFKEYLSTRFGAEYDLEDPFEQMEFLLEAEKNEAYSDRIESIRFKAGLEFKSLLDQYAEKLAGETLVFKSLGLNKRAIISKKDIAAYYDSLDNSISIPNRIQLVKEWLLKELKKKAKAETSQEWVEKEIQFLEKEDYLEAFKQSQKKQGDAHDTFHDYDREQQWLSEMVVKRRFKPLFNSVKRLKFINIRTIYMNFFKEVHSKSEAIPENWAATCEQSINNLEKKYIAYEDATPFLYLQDLIEGRKSNTSIRHVFIDEAQDYTPFQLAYIKMLFPYSKMTLLGDINQAIYSGPTGAQTILAESALDFGEREQYRLTKTYRSTKQIVEFTRHLIEGGDMIEPFNRTGPKPVIITNRGGSDHILKVNEHISELQRSGHKNIAVICKTAKESKVAFEGVKQAHDPRLIEKGTMTFENGVNVVPTYLAKGIEFDAVIIFDSSSYTRTEERKLLYTACTRAMHELYILSRGELSPLLEDVDEQFYNLV</sequence>
<feature type="binding site" evidence="5">
    <location>
        <begin position="234"/>
        <end position="241"/>
    </location>
    <ligand>
        <name>ATP</name>
        <dbReference type="ChEBI" id="CHEBI:30616"/>
    </ligand>
</feature>
<dbReference type="PANTHER" id="PTHR11070">
    <property type="entry name" value="UVRD / RECB / PCRA DNA HELICASE FAMILY MEMBER"/>
    <property type="match status" value="1"/>
</dbReference>
<proteinExistence type="predicted"/>
<keyword evidence="2 5" id="KW-0378">Hydrolase</keyword>
<comment type="caution">
    <text evidence="7">The sequence shown here is derived from an EMBL/GenBank/DDBJ whole genome shotgun (WGS) entry which is preliminary data.</text>
</comment>
<dbReference type="eggNOG" id="COG3973">
    <property type="taxonomic scope" value="Bacteria"/>
</dbReference>
<keyword evidence="3 5" id="KW-0347">Helicase</keyword>
<gene>
    <name evidence="7" type="ORF">JCM21738_3034</name>
</gene>
<protein>
    <submittedName>
        <fullName evidence="7">ATP-dependent DNA helicase</fullName>
    </submittedName>
</protein>
<keyword evidence="4 5" id="KW-0067">ATP-binding</keyword>
<keyword evidence="8" id="KW-1185">Reference proteome</keyword>
<evidence type="ECO:0000256" key="1">
    <source>
        <dbReference type="ARBA" id="ARBA00022741"/>
    </source>
</evidence>
<evidence type="ECO:0000313" key="7">
    <source>
        <dbReference type="EMBL" id="GAE46164.1"/>
    </source>
</evidence>
<dbReference type="RefSeq" id="WP_023614233.1">
    <property type="nucleotide sequence ID" value="NZ_BAUW01000037.1"/>
</dbReference>
<evidence type="ECO:0000256" key="3">
    <source>
        <dbReference type="ARBA" id="ARBA00022806"/>
    </source>
</evidence>
<dbReference type="GO" id="GO:0043138">
    <property type="term" value="F:3'-5' DNA helicase activity"/>
    <property type="evidence" value="ECO:0007669"/>
    <property type="project" value="TreeGrafter"/>
</dbReference>
<dbReference type="GO" id="GO:0005524">
    <property type="term" value="F:ATP binding"/>
    <property type="evidence" value="ECO:0007669"/>
    <property type="project" value="UniProtKB-UniRule"/>
</dbReference>
<dbReference type="Gene3D" id="3.40.50.300">
    <property type="entry name" value="P-loop containing nucleotide triphosphate hydrolases"/>
    <property type="match status" value="2"/>
</dbReference>
<dbReference type="GO" id="GO:0005829">
    <property type="term" value="C:cytosol"/>
    <property type="evidence" value="ECO:0007669"/>
    <property type="project" value="TreeGrafter"/>
</dbReference>
<name>W4RRC1_9BACI</name>
<dbReference type="AlphaFoldDB" id="W4RRC1"/>
<dbReference type="Pfam" id="PF00580">
    <property type="entry name" value="UvrD-helicase"/>
    <property type="match status" value="1"/>
</dbReference>
<dbReference type="SUPFAM" id="SSF52540">
    <property type="entry name" value="P-loop containing nucleoside triphosphate hydrolases"/>
    <property type="match status" value="1"/>
</dbReference>
<dbReference type="Pfam" id="PF13538">
    <property type="entry name" value="UvrD_C_2"/>
    <property type="match status" value="1"/>
</dbReference>
<evidence type="ECO:0000256" key="5">
    <source>
        <dbReference type="PROSITE-ProRule" id="PRU00560"/>
    </source>
</evidence>
<organism evidence="7 8">
    <name type="scientific">Mesobacillus boroniphilus JCM 21738</name>
    <dbReference type="NCBI Taxonomy" id="1294265"/>
    <lineage>
        <taxon>Bacteria</taxon>
        <taxon>Bacillati</taxon>
        <taxon>Bacillota</taxon>
        <taxon>Bacilli</taxon>
        <taxon>Bacillales</taxon>
        <taxon>Bacillaceae</taxon>
        <taxon>Mesobacillus</taxon>
    </lineage>
</organism>
<dbReference type="PROSITE" id="PS51198">
    <property type="entry name" value="UVRD_HELICASE_ATP_BIND"/>
    <property type="match status" value="1"/>
</dbReference>
<feature type="domain" description="UvrD-like helicase ATP-binding" evidence="6">
    <location>
        <begin position="213"/>
        <end position="614"/>
    </location>
</feature>
<evidence type="ECO:0000259" key="6">
    <source>
        <dbReference type="PROSITE" id="PS51198"/>
    </source>
</evidence>
<dbReference type="GO" id="GO:0000725">
    <property type="term" value="P:recombinational repair"/>
    <property type="evidence" value="ECO:0007669"/>
    <property type="project" value="TreeGrafter"/>
</dbReference>
<keyword evidence="1 5" id="KW-0547">Nucleotide-binding</keyword>
<dbReference type="InterPro" id="IPR000212">
    <property type="entry name" value="DNA_helicase_UvrD/REP"/>
</dbReference>
<evidence type="ECO:0000313" key="8">
    <source>
        <dbReference type="Proteomes" id="UP000018949"/>
    </source>
</evidence>
<dbReference type="GO" id="GO:0003677">
    <property type="term" value="F:DNA binding"/>
    <property type="evidence" value="ECO:0007669"/>
    <property type="project" value="InterPro"/>
</dbReference>
<dbReference type="NCBIfam" id="NF041464">
    <property type="entry name" value="HelD_BACSU"/>
    <property type="match status" value="1"/>
</dbReference>
<evidence type="ECO:0000256" key="2">
    <source>
        <dbReference type="ARBA" id="ARBA00022801"/>
    </source>
</evidence>
<dbReference type="GO" id="GO:0016787">
    <property type="term" value="F:hydrolase activity"/>
    <property type="evidence" value="ECO:0007669"/>
    <property type="project" value="UniProtKB-UniRule"/>
</dbReference>
<dbReference type="PANTHER" id="PTHR11070:SF17">
    <property type="entry name" value="DNA HELICASE IV"/>
    <property type="match status" value="1"/>
</dbReference>